<dbReference type="InterPro" id="IPR009711">
    <property type="entry name" value="UPF0473"/>
</dbReference>
<dbReference type="EMBL" id="DSPX01000234">
    <property type="protein sequence ID" value="HGG03425.1"/>
    <property type="molecule type" value="Genomic_DNA"/>
</dbReference>
<reference evidence="1" key="1">
    <citation type="journal article" date="2020" name="mSystems">
        <title>Genome- and Community-Level Interaction Insights into Carbon Utilization and Element Cycling Functions of Hydrothermarchaeota in Hydrothermal Sediment.</title>
        <authorList>
            <person name="Zhou Z."/>
            <person name="Liu Y."/>
            <person name="Xu W."/>
            <person name="Pan J."/>
            <person name="Luo Z.H."/>
            <person name="Li M."/>
        </authorList>
    </citation>
    <scope>NUCLEOTIDE SEQUENCE [LARGE SCALE GENOMIC DNA]</scope>
    <source>
        <strain evidence="1">SpSt-374</strain>
    </source>
</reference>
<dbReference type="PANTHER" id="PTHR36061">
    <property type="match status" value="1"/>
</dbReference>
<organism evidence="1">
    <name type="scientific">Planktothricoides sp. SpSt-374</name>
    <dbReference type="NCBI Taxonomy" id="2282167"/>
    <lineage>
        <taxon>Bacteria</taxon>
        <taxon>Bacillati</taxon>
        <taxon>Cyanobacteriota</taxon>
        <taxon>Cyanophyceae</taxon>
        <taxon>Oscillatoriophycideae</taxon>
        <taxon>Oscillatoriales</taxon>
        <taxon>Oscillatoriaceae</taxon>
        <taxon>Planktothricoides</taxon>
    </lineage>
</organism>
<proteinExistence type="predicted"/>
<protein>
    <submittedName>
        <fullName evidence="1">DUF3727 domain-containing protein</fullName>
    </submittedName>
</protein>
<dbReference type="Pfam" id="PF12527">
    <property type="entry name" value="DUF3727"/>
    <property type="match status" value="1"/>
</dbReference>
<accession>A0A7C3ZNM8</accession>
<dbReference type="AlphaFoldDB" id="A0A7C3ZNM8"/>
<comment type="caution">
    <text evidence="1">The sequence shown here is derived from an EMBL/GenBank/DDBJ whole genome shotgun (WGS) entry which is preliminary data.</text>
</comment>
<dbReference type="PANTHER" id="PTHR36061:SF3">
    <property type="entry name" value="OS04G0692200 PROTEIN"/>
    <property type="match status" value="1"/>
</dbReference>
<name>A0A7C3ZNM8_9CYAN</name>
<evidence type="ECO:0000313" key="1">
    <source>
        <dbReference type="EMBL" id="HGG03425.1"/>
    </source>
</evidence>
<gene>
    <name evidence="1" type="ORF">ENR15_23005</name>
</gene>
<dbReference type="Pfam" id="PF06949">
    <property type="entry name" value="DUF1292"/>
    <property type="match status" value="1"/>
</dbReference>
<sequence>MSSLEYPQENGQEPAEIRILKDAEGRALSCYIEHSFTINSQEYVLLMPVDSPVEIFSWPEEEDDLEEPIPVEESEIDEIFEVAKAVLAEQNLTLKRTAIVLTVGGDLPDFEELEDEEDDLEPSEESDYEELQLLASFYNEEREYSIYTPLDPFFILARLNADGQPELLSNEELEEIEPMLPSIEGMIEERLFDGI</sequence>
<dbReference type="InterPro" id="IPR022203">
    <property type="entry name" value="DUF3727"/>
</dbReference>